<evidence type="ECO:0000313" key="1">
    <source>
        <dbReference type="EMBL" id="AVR43782.1"/>
    </source>
</evidence>
<dbReference type="RefSeq" id="WP_107010569.1">
    <property type="nucleotide sequence ID" value="NZ_CP028136.1"/>
</dbReference>
<dbReference type="OrthoDB" id="596204at2"/>
<organism evidence="1 2">
    <name type="scientific">Christiangramia fulva</name>
    <dbReference type="NCBI Taxonomy" id="2126553"/>
    <lineage>
        <taxon>Bacteria</taxon>
        <taxon>Pseudomonadati</taxon>
        <taxon>Bacteroidota</taxon>
        <taxon>Flavobacteriia</taxon>
        <taxon>Flavobacteriales</taxon>
        <taxon>Flavobacteriaceae</taxon>
        <taxon>Christiangramia</taxon>
    </lineage>
</organism>
<dbReference type="EMBL" id="CP028136">
    <property type="protein sequence ID" value="AVR43782.1"/>
    <property type="molecule type" value="Genomic_DNA"/>
</dbReference>
<proteinExistence type="predicted"/>
<sequence length="513" mass="58795">MSFYNTTKNPFPFYPLEGTVWTNTKPLWFRNNCKFQYQKHIIFHGKRYFQLRVSDNLQMQGDITSVVLRRVSDNVVMAADNSHTLYVDNKLNRKYVVIEMDIPSGYIDADYYVAVETDYGYYYSEPFCVKNPDTDLIGITWASSKGKVGDMVYPENFRHFVNIEANILPGEYQIEEDTSENGFGEEIPDLQVLRQPYTFSFMAPNFLAQAFSALRLHDKIQILNRPKGDYDEAFDENIKNVQVTITSEEDGCFSLVEVSYQEETIITTACEDEILPANNPPQADIVWNDTQTTEDRVCNVQETCQQTVLITEFTYDPDDNMDHTEWERSSDYGATWVSLGNSVGDTKIFNEPTEGHYWYRLKAIDTYGAIGYSNILKYEVYDYASFSNLATSAIRTCELLGDAKDFDIVGDVSQNAKIQFKVLSTYGRGFYLKLYNRDDDSLLLTWFGGPAGTTTDKIVTLDGAGLGRYRVEMCLNSCNGDIYIQSTVELRLYKDDNTTLGDSHFNLVKFYQC</sequence>
<dbReference type="KEGG" id="grs:C7S20_00010"/>
<keyword evidence="2" id="KW-1185">Reference proteome</keyword>
<name>A0A2R3Z0J1_9FLAO</name>
<dbReference type="AlphaFoldDB" id="A0A2R3Z0J1"/>
<reference evidence="2" key="1">
    <citation type="submission" date="2018-03" db="EMBL/GenBank/DDBJ databases">
        <title>Gramella fulva sp. nov., isolated from a dry surface of tidal flat.</title>
        <authorList>
            <person name="Hwang S.H."/>
            <person name="Hwang W.M."/>
            <person name="Kang K."/>
            <person name="Ahn T.-Y."/>
        </authorList>
    </citation>
    <scope>NUCLEOTIDE SEQUENCE [LARGE SCALE GENOMIC DNA]</scope>
    <source>
        <strain evidence="2">SH35</strain>
    </source>
</reference>
<dbReference type="Proteomes" id="UP000241507">
    <property type="component" value="Chromosome"/>
</dbReference>
<gene>
    <name evidence="1" type="ORF">C7S20_00010</name>
</gene>
<protein>
    <submittedName>
        <fullName evidence="1">Uncharacterized protein</fullName>
    </submittedName>
</protein>
<accession>A0A2R3Z0J1</accession>
<evidence type="ECO:0000313" key="2">
    <source>
        <dbReference type="Proteomes" id="UP000241507"/>
    </source>
</evidence>